<name>A0AAV6U3S1_9ARAC</name>
<evidence type="ECO:0000256" key="1">
    <source>
        <dbReference type="SAM" id="MobiDB-lite"/>
    </source>
</evidence>
<accession>A0AAV6U3S1</accession>
<protein>
    <submittedName>
        <fullName evidence="3">Uncharacterized protein</fullName>
    </submittedName>
</protein>
<feature type="region of interest" description="Disordered" evidence="1">
    <location>
        <begin position="329"/>
        <end position="350"/>
    </location>
</feature>
<keyword evidence="4" id="KW-1185">Reference proteome</keyword>
<keyword evidence="2" id="KW-0732">Signal</keyword>
<evidence type="ECO:0000313" key="4">
    <source>
        <dbReference type="Proteomes" id="UP000827092"/>
    </source>
</evidence>
<proteinExistence type="predicted"/>
<organism evidence="3 4">
    <name type="scientific">Oedothorax gibbosus</name>
    <dbReference type="NCBI Taxonomy" id="931172"/>
    <lineage>
        <taxon>Eukaryota</taxon>
        <taxon>Metazoa</taxon>
        <taxon>Ecdysozoa</taxon>
        <taxon>Arthropoda</taxon>
        <taxon>Chelicerata</taxon>
        <taxon>Arachnida</taxon>
        <taxon>Araneae</taxon>
        <taxon>Araneomorphae</taxon>
        <taxon>Entelegynae</taxon>
        <taxon>Araneoidea</taxon>
        <taxon>Linyphiidae</taxon>
        <taxon>Erigoninae</taxon>
        <taxon>Oedothorax</taxon>
    </lineage>
</organism>
<comment type="caution">
    <text evidence="3">The sequence shown here is derived from an EMBL/GenBank/DDBJ whole genome shotgun (WGS) entry which is preliminary data.</text>
</comment>
<dbReference type="Proteomes" id="UP000827092">
    <property type="component" value="Unassembled WGS sequence"/>
</dbReference>
<sequence length="422" mass="44628">MNRAFVFYVILLGTGTAILEANALPTGSEDSYQTVLPRTQKRPVVDVSNTNTVNVNGTVTQSTIPFRSRASYNPRPIQHIPYTLSPIDNIATVTPSPSDLIDNRSMCFNSNVGKFCIVLVFSLENNSSVPDDNFMETSSMKSINNSSVRHWHLNKNGSLCYGSICVYLISAEEETSVSSVQLADVSTFTPNYGNLEDSLTTTVGSTMNPWDLLTCRTTIGTVGCLPSGSSLEFSPTDESVENNSTVTEEPTPLSDGIKEGDLITISSSTTSYGSTVTADGIKEDDMTTSSSLTTSAGSTATLVFWITEDDMATSSSLTTSDGSTVTADLIKEDDMTTSSSSTSSDGSTVTADGIKEDDIATSLSLITSDGSTVAADLIKEDDMETSSSLTTSDGSAVKGGLTTVAVSSTTCQPGIFNFWHCP</sequence>
<evidence type="ECO:0000256" key="2">
    <source>
        <dbReference type="SAM" id="SignalP"/>
    </source>
</evidence>
<feature type="compositionally biased region" description="Polar residues" evidence="1">
    <location>
        <begin position="230"/>
        <end position="248"/>
    </location>
</feature>
<feature type="region of interest" description="Disordered" evidence="1">
    <location>
        <begin position="230"/>
        <end position="259"/>
    </location>
</feature>
<feature type="chain" id="PRO_5043876879" evidence="2">
    <location>
        <begin position="24"/>
        <end position="422"/>
    </location>
</feature>
<gene>
    <name evidence="3" type="ORF">JTE90_024648</name>
</gene>
<feature type="signal peptide" evidence="2">
    <location>
        <begin position="1"/>
        <end position="23"/>
    </location>
</feature>
<dbReference type="EMBL" id="JAFNEN010000693">
    <property type="protein sequence ID" value="KAG8178488.1"/>
    <property type="molecule type" value="Genomic_DNA"/>
</dbReference>
<evidence type="ECO:0000313" key="3">
    <source>
        <dbReference type="EMBL" id="KAG8178488.1"/>
    </source>
</evidence>
<feature type="compositionally biased region" description="Low complexity" evidence="1">
    <location>
        <begin position="336"/>
        <end position="350"/>
    </location>
</feature>
<reference evidence="3 4" key="1">
    <citation type="journal article" date="2022" name="Nat. Ecol. Evol.">
        <title>A masculinizing supergene underlies an exaggerated male reproductive morph in a spider.</title>
        <authorList>
            <person name="Hendrickx F."/>
            <person name="De Corte Z."/>
            <person name="Sonet G."/>
            <person name="Van Belleghem S.M."/>
            <person name="Kostlbacher S."/>
            <person name="Vangestel C."/>
        </authorList>
    </citation>
    <scope>NUCLEOTIDE SEQUENCE [LARGE SCALE GENOMIC DNA]</scope>
    <source>
        <strain evidence="3">W744_W776</strain>
    </source>
</reference>
<dbReference type="AlphaFoldDB" id="A0AAV6U3S1"/>